<dbReference type="GO" id="GO:0005525">
    <property type="term" value="F:GTP binding"/>
    <property type="evidence" value="ECO:0007669"/>
    <property type="project" value="UniProtKB-KW"/>
</dbReference>
<evidence type="ECO:0000256" key="7">
    <source>
        <dbReference type="ARBA" id="ARBA00022540"/>
    </source>
</evidence>
<feature type="compositionally biased region" description="Basic and acidic residues" evidence="15">
    <location>
        <begin position="206"/>
        <end position="227"/>
    </location>
</feature>
<keyword evidence="8" id="KW-0479">Metal-binding</keyword>
<feature type="compositionally biased region" description="Low complexity" evidence="15">
    <location>
        <begin position="22"/>
        <end position="31"/>
    </location>
</feature>
<dbReference type="FunFam" id="3.40.50.10050:FF:000002">
    <property type="entry name" value="Eukaryotic translation initiation factor 5B"/>
    <property type="match status" value="1"/>
</dbReference>
<keyword evidence="9" id="KW-0547">Nucleotide-binding</keyword>
<accession>A0AAD3CG60</accession>
<dbReference type="SUPFAM" id="SSF52156">
    <property type="entry name" value="Initiation factor IF2/eIF5b, domain 3"/>
    <property type="match status" value="1"/>
</dbReference>
<feature type="compositionally biased region" description="Low complexity" evidence="15">
    <location>
        <begin position="54"/>
        <end position="69"/>
    </location>
</feature>
<dbReference type="NCBIfam" id="NF003078">
    <property type="entry name" value="PRK04004.1"/>
    <property type="match status" value="1"/>
</dbReference>
<dbReference type="AlphaFoldDB" id="A0AAD3CG60"/>
<feature type="region of interest" description="Disordered" evidence="15">
    <location>
        <begin position="1"/>
        <end position="303"/>
    </location>
</feature>
<dbReference type="GO" id="GO:0003743">
    <property type="term" value="F:translation initiation factor activity"/>
    <property type="evidence" value="ECO:0007669"/>
    <property type="project" value="UniProtKB-KW"/>
</dbReference>
<dbReference type="GO" id="GO:0009507">
    <property type="term" value="C:chloroplast"/>
    <property type="evidence" value="ECO:0007669"/>
    <property type="project" value="UniProtKB-SubCell"/>
</dbReference>
<feature type="compositionally biased region" description="Basic residues" evidence="15">
    <location>
        <begin position="78"/>
        <end position="88"/>
    </location>
</feature>
<name>A0AAD3CG60_9STRA</name>
<dbReference type="Pfam" id="PF11987">
    <property type="entry name" value="IF-2"/>
    <property type="match status" value="1"/>
</dbReference>
<evidence type="ECO:0000256" key="1">
    <source>
        <dbReference type="ARBA" id="ARBA00004229"/>
    </source>
</evidence>
<dbReference type="FunFam" id="2.40.30.10:FF:000026">
    <property type="entry name" value="Eukaryotic translation initiation factor 5B"/>
    <property type="match status" value="1"/>
</dbReference>
<comment type="similarity">
    <text evidence="3">Belongs to the TRAFAC class translation factor GTPase superfamily. Classic translation factor GTPase family. IF-2 subfamily.</text>
</comment>
<keyword evidence="12" id="KW-0342">GTP-binding</keyword>
<dbReference type="CDD" id="cd03703">
    <property type="entry name" value="aeIF5B_II"/>
    <property type="match status" value="1"/>
</dbReference>
<keyword evidence="7 17" id="KW-0396">Initiation factor</keyword>
<dbReference type="InterPro" id="IPR036925">
    <property type="entry name" value="TIF_IF2_dom3_sf"/>
</dbReference>
<dbReference type="CDD" id="cd16266">
    <property type="entry name" value="IF2_aeIF5B_IV"/>
    <property type="match status" value="1"/>
</dbReference>
<evidence type="ECO:0000256" key="2">
    <source>
        <dbReference type="ARBA" id="ARBA00004496"/>
    </source>
</evidence>
<keyword evidence="6" id="KW-0963">Cytoplasm</keyword>
<evidence type="ECO:0000256" key="14">
    <source>
        <dbReference type="SAM" id="Coils"/>
    </source>
</evidence>
<dbReference type="SUPFAM" id="SSF50447">
    <property type="entry name" value="Translation proteins"/>
    <property type="match status" value="1"/>
</dbReference>
<keyword evidence="18" id="KW-1185">Reference proteome</keyword>
<dbReference type="Proteomes" id="UP001054902">
    <property type="component" value="Unassembled WGS sequence"/>
</dbReference>
<evidence type="ECO:0000256" key="15">
    <source>
        <dbReference type="SAM" id="MobiDB-lite"/>
    </source>
</evidence>
<feature type="compositionally biased region" description="Acidic residues" evidence="15">
    <location>
        <begin position="228"/>
        <end position="255"/>
    </location>
</feature>
<dbReference type="PANTHER" id="PTHR43381:SF4">
    <property type="entry name" value="EUKARYOTIC TRANSLATION INITIATION FACTOR 5B"/>
    <property type="match status" value="1"/>
</dbReference>
<evidence type="ECO:0000256" key="13">
    <source>
        <dbReference type="ARBA" id="ARBA00032478"/>
    </source>
</evidence>
<dbReference type="PROSITE" id="PS51722">
    <property type="entry name" value="G_TR_2"/>
    <property type="match status" value="1"/>
</dbReference>
<organism evidence="17 18">
    <name type="scientific">Chaetoceros tenuissimus</name>
    <dbReference type="NCBI Taxonomy" id="426638"/>
    <lineage>
        <taxon>Eukaryota</taxon>
        <taxon>Sar</taxon>
        <taxon>Stramenopiles</taxon>
        <taxon>Ochrophyta</taxon>
        <taxon>Bacillariophyta</taxon>
        <taxon>Coscinodiscophyceae</taxon>
        <taxon>Chaetocerotophycidae</taxon>
        <taxon>Chaetocerotales</taxon>
        <taxon>Chaetocerotaceae</taxon>
        <taxon>Chaetoceros</taxon>
    </lineage>
</organism>
<dbReference type="InterPro" id="IPR023115">
    <property type="entry name" value="TIF_IF2_dom3"/>
</dbReference>
<evidence type="ECO:0000313" key="17">
    <source>
        <dbReference type="EMBL" id="GFH45039.1"/>
    </source>
</evidence>
<keyword evidence="11" id="KW-0648">Protein biosynthesis</keyword>
<dbReference type="NCBIfam" id="TIGR00231">
    <property type="entry name" value="small_GTP"/>
    <property type="match status" value="1"/>
</dbReference>
<dbReference type="CDD" id="cd01887">
    <property type="entry name" value="IF2_eIF5B"/>
    <property type="match status" value="1"/>
</dbReference>
<feature type="compositionally biased region" description="Basic and acidic residues" evidence="15">
    <location>
        <begin position="256"/>
        <end position="268"/>
    </location>
</feature>
<evidence type="ECO:0000256" key="8">
    <source>
        <dbReference type="ARBA" id="ARBA00022723"/>
    </source>
</evidence>
<dbReference type="PRINTS" id="PR00315">
    <property type="entry name" value="ELONGATNFCT"/>
</dbReference>
<dbReference type="InterPro" id="IPR027417">
    <property type="entry name" value="P-loop_NTPase"/>
</dbReference>
<evidence type="ECO:0000256" key="12">
    <source>
        <dbReference type="ARBA" id="ARBA00023134"/>
    </source>
</evidence>
<dbReference type="Gene3D" id="2.40.30.10">
    <property type="entry name" value="Translation factors"/>
    <property type="match status" value="2"/>
</dbReference>
<dbReference type="Pfam" id="PF00009">
    <property type="entry name" value="GTP_EFTU"/>
    <property type="match status" value="1"/>
</dbReference>
<proteinExistence type="inferred from homology"/>
<dbReference type="GO" id="GO:0005739">
    <property type="term" value="C:mitochondrion"/>
    <property type="evidence" value="ECO:0007669"/>
    <property type="project" value="TreeGrafter"/>
</dbReference>
<dbReference type="Gene3D" id="3.40.50.300">
    <property type="entry name" value="P-loop containing nucleotide triphosphate hydrolases"/>
    <property type="match status" value="1"/>
</dbReference>
<dbReference type="InterPro" id="IPR005225">
    <property type="entry name" value="Small_GTP-bd"/>
</dbReference>
<dbReference type="PANTHER" id="PTHR43381">
    <property type="entry name" value="TRANSLATION INITIATION FACTOR IF-2-RELATED"/>
    <property type="match status" value="1"/>
</dbReference>
<evidence type="ECO:0000256" key="9">
    <source>
        <dbReference type="ARBA" id="ARBA00022741"/>
    </source>
</evidence>
<dbReference type="GO" id="GO:0046872">
    <property type="term" value="F:metal ion binding"/>
    <property type="evidence" value="ECO:0007669"/>
    <property type="project" value="UniProtKB-KW"/>
</dbReference>
<dbReference type="InterPro" id="IPR015760">
    <property type="entry name" value="TIF_IF2"/>
</dbReference>
<dbReference type="FunFam" id="2.40.30.10:FF:000013">
    <property type="entry name" value="eukaryotic translation initiation factor 5B"/>
    <property type="match status" value="1"/>
</dbReference>
<comment type="caution">
    <text evidence="17">The sequence shown here is derived from an EMBL/GenBank/DDBJ whole genome shotgun (WGS) entry which is preliminary data.</text>
</comment>
<dbReference type="GO" id="GO:0003924">
    <property type="term" value="F:GTPase activity"/>
    <property type="evidence" value="ECO:0007669"/>
    <property type="project" value="InterPro"/>
</dbReference>
<evidence type="ECO:0000256" key="10">
    <source>
        <dbReference type="ARBA" id="ARBA00022801"/>
    </source>
</evidence>
<dbReference type="Pfam" id="PF14578">
    <property type="entry name" value="GTP_EFTU_D4"/>
    <property type="match status" value="1"/>
</dbReference>
<comment type="subcellular location">
    <subcellularLocation>
        <location evidence="2">Cytoplasm</location>
    </subcellularLocation>
    <subcellularLocation>
        <location evidence="1">Plastid</location>
        <location evidence="1">Chloroplast</location>
    </subcellularLocation>
</comment>
<reference evidence="17 18" key="1">
    <citation type="journal article" date="2021" name="Sci. Rep.">
        <title>The genome of the diatom Chaetoceros tenuissimus carries an ancient integrated fragment of an extant virus.</title>
        <authorList>
            <person name="Hongo Y."/>
            <person name="Kimura K."/>
            <person name="Takaki Y."/>
            <person name="Yoshida Y."/>
            <person name="Baba S."/>
            <person name="Kobayashi G."/>
            <person name="Nagasaki K."/>
            <person name="Hano T."/>
            <person name="Tomaru Y."/>
        </authorList>
    </citation>
    <scope>NUCLEOTIDE SEQUENCE [LARGE SCALE GENOMIC DNA]</scope>
    <source>
        <strain evidence="17 18">NIES-3715</strain>
    </source>
</reference>
<sequence length="993" mass="111602">MGKKKSKKTQNKQDDDDWAFLEAEAAANQAEQPKEEEPKAETKAEEPKKDESSAADAAAAFLAASGAAPADEEGGGAGKKKRKKKKKGAGGGDKEESSSGGGKAVSAKGKMIAERLRKQREEEERIRAAEEAERQRIAEIEAAEEAERKRIEEEKERKKRKKQEKIERQKREGTYMTKAQKQKAALARQRLEAMKAAGMVVGGGDDAPKRERPVYDNRRRRNRFQEKQEEEPAPAEEKEEDEVEDWEKEEDEVETKEETPKEEEKPAEPEPEPEKEEEDEKDDWDADSGDDWDADSDDGRFDDLDAKLDELKVDDDEEEDLIEKEKKAEAERLRKIGLERKERERIEAEKQAKFLAEQKEMERQELLREQKRQEGKVKREAQEKANLAARTRDNLRCPITVIMGHVDTGKTKLLDKIRKTNVQGGEAGGITQQIGATYFEQKTLISQTTKLRNTEKFDITIPGMLVIDTPGHESFTNLRSRGSSLCDVAILVVDLMHGLEQQTIESLNMLKKRGTPFVVALNKVDRCYDWKTCPDTPIREALKEQPEGTIQEFRSRAADAKLQLQENGINSNIYWEMGEEDWENSDFVPLVPTSAVSGEGVQDILLLLCQMAQRKLWRQLMWHANLQCTVLEVKQIDGLGMTVDVLVVNGYLREGDRAVFCTLDGPVVAEIRGLLTPPPSREMRVKADYIHHKEVKGALGVKIIGNGLEKVMAGTSVLVVGDDDEEEDIKAEVMSDLTSLQGKLNTDKVGVMVQASTLGALEALLQFLREETKPPIPVSAVGIGAIHKRDVTRISIMNEKGKPEYATILAFDVDVSNEAREHAEEMGVRIFTADIIYHLFDQFTRFMENLMEQRRQDAAAVAVFPSVCRILPQHIFNQKDPIIIGVEVVEGILKVGTPLCVPALGGLNVGKVTSIEQNGKEQETARKGASVAIKIVNESNPNLTYGRQFDATHSLYSTLSRASIDALKENFKDKLENEDWRLVIKLKKVFNII</sequence>
<protein>
    <recommendedName>
        <fullName evidence="5">Eukaryotic translation initiation factor 5B</fullName>
        <ecNumber evidence="4">3.6.5.3</ecNumber>
    </recommendedName>
    <alternativeName>
        <fullName evidence="13">Translation initiation factor IF-2</fullName>
    </alternativeName>
</protein>
<dbReference type="EMBL" id="BLLK01000020">
    <property type="protein sequence ID" value="GFH45039.1"/>
    <property type="molecule type" value="Genomic_DNA"/>
</dbReference>
<evidence type="ECO:0000256" key="11">
    <source>
        <dbReference type="ARBA" id="ARBA00022917"/>
    </source>
</evidence>
<gene>
    <name evidence="17" type="ORF">CTEN210_01513</name>
</gene>
<feature type="compositionally biased region" description="Basic and acidic residues" evidence="15">
    <location>
        <begin position="164"/>
        <end position="173"/>
    </location>
</feature>
<evidence type="ECO:0000256" key="3">
    <source>
        <dbReference type="ARBA" id="ARBA00007733"/>
    </source>
</evidence>
<feature type="compositionally biased region" description="Basic and acidic residues" evidence="15">
    <location>
        <begin position="111"/>
        <end position="156"/>
    </location>
</feature>
<dbReference type="InterPro" id="IPR029459">
    <property type="entry name" value="EFTU-type"/>
</dbReference>
<feature type="compositionally biased region" description="Basic residues" evidence="15">
    <location>
        <begin position="1"/>
        <end position="10"/>
    </location>
</feature>
<keyword evidence="14" id="KW-0175">Coiled coil</keyword>
<evidence type="ECO:0000313" key="18">
    <source>
        <dbReference type="Proteomes" id="UP001054902"/>
    </source>
</evidence>
<dbReference type="FunFam" id="3.40.50.300:FF:000112">
    <property type="entry name" value="Eukaryotic translation initiation factor 5B"/>
    <property type="match status" value="1"/>
</dbReference>
<evidence type="ECO:0000256" key="6">
    <source>
        <dbReference type="ARBA" id="ARBA00022490"/>
    </source>
</evidence>
<dbReference type="EC" id="3.6.5.3" evidence="4"/>
<dbReference type="InterPro" id="IPR009000">
    <property type="entry name" value="Transl_B-barrel_sf"/>
</dbReference>
<feature type="compositionally biased region" description="Low complexity" evidence="15">
    <location>
        <begin position="178"/>
        <end position="199"/>
    </location>
</feature>
<evidence type="ECO:0000256" key="4">
    <source>
        <dbReference type="ARBA" id="ARBA00011986"/>
    </source>
</evidence>
<dbReference type="Gene3D" id="3.40.50.10050">
    <property type="entry name" value="Translation initiation factor IF- 2, domain 3"/>
    <property type="match status" value="1"/>
</dbReference>
<feature type="compositionally biased region" description="Basic and acidic residues" evidence="15">
    <location>
        <begin position="32"/>
        <end position="52"/>
    </location>
</feature>
<dbReference type="InterPro" id="IPR000795">
    <property type="entry name" value="T_Tr_GTP-bd_dom"/>
</dbReference>
<keyword evidence="10" id="KW-0378">Hydrolase</keyword>
<evidence type="ECO:0000256" key="5">
    <source>
        <dbReference type="ARBA" id="ARBA00013824"/>
    </source>
</evidence>
<feature type="coiled-coil region" evidence="14">
    <location>
        <begin position="308"/>
        <end position="383"/>
    </location>
</feature>
<feature type="domain" description="Tr-type G" evidence="16">
    <location>
        <begin position="395"/>
        <end position="620"/>
    </location>
</feature>
<dbReference type="SUPFAM" id="SSF52540">
    <property type="entry name" value="P-loop containing nucleoside triphosphate hydrolases"/>
    <property type="match status" value="1"/>
</dbReference>
<evidence type="ECO:0000259" key="16">
    <source>
        <dbReference type="PROSITE" id="PS51722"/>
    </source>
</evidence>
<feature type="compositionally biased region" description="Acidic residues" evidence="15">
    <location>
        <begin position="269"/>
        <end position="296"/>
    </location>
</feature>